<dbReference type="EMBL" id="JBHUIT010000001">
    <property type="protein sequence ID" value="MFD2255201.1"/>
    <property type="molecule type" value="Genomic_DNA"/>
</dbReference>
<evidence type="ECO:0000313" key="2">
    <source>
        <dbReference type="Proteomes" id="UP001597375"/>
    </source>
</evidence>
<dbReference type="RefSeq" id="WP_386817863.1">
    <property type="nucleotide sequence ID" value="NZ_JBHUIT010000001.1"/>
</dbReference>
<reference evidence="2" key="1">
    <citation type="journal article" date="2019" name="Int. J. Syst. Evol. Microbiol.">
        <title>The Global Catalogue of Microorganisms (GCM) 10K type strain sequencing project: providing services to taxonomists for standard genome sequencing and annotation.</title>
        <authorList>
            <consortium name="The Broad Institute Genomics Platform"/>
            <consortium name="The Broad Institute Genome Sequencing Center for Infectious Disease"/>
            <person name="Wu L."/>
            <person name="Ma J."/>
        </authorList>
    </citation>
    <scope>NUCLEOTIDE SEQUENCE [LARGE SCALE GENOMIC DNA]</scope>
    <source>
        <strain evidence="2">CGMCC 4.7106</strain>
    </source>
</reference>
<accession>A0ABW5D6G4</accession>
<gene>
    <name evidence="1" type="ORF">ACFSSA_00805</name>
</gene>
<evidence type="ECO:0000313" key="1">
    <source>
        <dbReference type="EMBL" id="MFD2255201.1"/>
    </source>
</evidence>
<comment type="caution">
    <text evidence="1">The sequence shown here is derived from an EMBL/GenBank/DDBJ whole genome shotgun (WGS) entry which is preliminary data.</text>
</comment>
<protein>
    <recommendedName>
        <fullName evidence="3">Anti-sigma factor</fullName>
    </recommendedName>
</protein>
<keyword evidence="2" id="KW-1185">Reference proteome</keyword>
<sequence>MNPDETTLALWLDDELQGPELAEMNLWAQDHPDQLAAREELRAYREMMAGNIPASEEPPFPDFFLSRVNQGIRDLQLEEQKAVSLARPSEKRAFWKSWLMPAAACAGMVFAFGIGRKTSDGTSASVAQAPASQVSSPMVYTPEEGVNAHWFASNQAGAAVIVLEGVTAIPDSTDFSETVYVPTIREADRTATHDNFQKTFENQ</sequence>
<evidence type="ECO:0008006" key="3">
    <source>
        <dbReference type="Google" id="ProtNLM"/>
    </source>
</evidence>
<dbReference type="Proteomes" id="UP001597375">
    <property type="component" value="Unassembled WGS sequence"/>
</dbReference>
<proteinExistence type="predicted"/>
<organism evidence="1 2">
    <name type="scientific">Luteolibacter algae</name>
    <dbReference type="NCBI Taxonomy" id="454151"/>
    <lineage>
        <taxon>Bacteria</taxon>
        <taxon>Pseudomonadati</taxon>
        <taxon>Verrucomicrobiota</taxon>
        <taxon>Verrucomicrobiia</taxon>
        <taxon>Verrucomicrobiales</taxon>
        <taxon>Verrucomicrobiaceae</taxon>
        <taxon>Luteolibacter</taxon>
    </lineage>
</organism>
<name>A0ABW5D6G4_9BACT</name>